<proteinExistence type="inferred from homology"/>
<reference evidence="5 6" key="1">
    <citation type="submission" date="2017-09" db="EMBL/GenBank/DDBJ databases">
        <title>Pseudomonas abyssi sp. nov. isolated from Abyssopelagic Water.</title>
        <authorList>
            <person name="Wei Y."/>
        </authorList>
    </citation>
    <scope>NUCLEOTIDE SEQUENCE [LARGE SCALE GENOMIC DNA]</scope>
    <source>
        <strain evidence="5 6">MT5</strain>
    </source>
</reference>
<dbReference type="AlphaFoldDB" id="A0A2A3MG65"/>
<evidence type="ECO:0000259" key="4">
    <source>
        <dbReference type="Pfam" id="PF25917"/>
    </source>
</evidence>
<dbReference type="Proteomes" id="UP000242313">
    <property type="component" value="Unassembled WGS sequence"/>
</dbReference>
<dbReference type="Gene3D" id="2.40.420.20">
    <property type="match status" value="1"/>
</dbReference>
<name>A0A2A3MG65_9PSED</name>
<gene>
    <name evidence="5" type="ORF">CNQ84_12575</name>
</gene>
<sequence>MKSAAKWAVLVGLLGVLLGCRNDAEPVPESNAAPARLVLSMAVHPVASDGALFTGVVAARTESELGFRVAGEVIERRVDPGDRVKRDDVLLVLDVDDFELALRAARQRVRSADASVRQLQNDEKRYRQLADNGAISRQAHDQLVTELRVAEANLASARADAEQVENRRGYSTLTADADGVITDVLVDQGQVVAAGQVVARLAHSGAREAVINIPETQRALASSSAQAFQFGQPDTPIGATLRELSAVADPVTRTYRARYVLDTVAEPLAIGSTVSIRLQDSERAPQLRVPLGALLDQGNGKGTGVWVIDGDSRVRFTPVEVARLGQEFAVLSGGLEDGQRVVALGAHLLHEGDAVKPLPEGKLGGSDAARSL</sequence>
<evidence type="ECO:0000313" key="5">
    <source>
        <dbReference type="EMBL" id="PBK03727.1"/>
    </source>
</evidence>
<evidence type="ECO:0000313" key="6">
    <source>
        <dbReference type="Proteomes" id="UP000242313"/>
    </source>
</evidence>
<feature type="domain" description="Multidrug resistance protein MdtA-like barrel-sandwich hybrid" evidence="4">
    <location>
        <begin position="64"/>
        <end position="197"/>
    </location>
</feature>
<keyword evidence="6" id="KW-1185">Reference proteome</keyword>
<protein>
    <submittedName>
        <fullName evidence="5">Efflux transporter periplasmic adaptor subunit</fullName>
    </submittedName>
</protein>
<dbReference type="EMBL" id="NTMR01000016">
    <property type="protein sequence ID" value="PBK03727.1"/>
    <property type="molecule type" value="Genomic_DNA"/>
</dbReference>
<dbReference type="InterPro" id="IPR006143">
    <property type="entry name" value="RND_pump_MFP"/>
</dbReference>
<evidence type="ECO:0000256" key="1">
    <source>
        <dbReference type="ARBA" id="ARBA00009477"/>
    </source>
</evidence>
<dbReference type="Gene3D" id="1.10.287.470">
    <property type="entry name" value="Helix hairpin bin"/>
    <property type="match status" value="1"/>
</dbReference>
<dbReference type="NCBIfam" id="TIGR01730">
    <property type="entry name" value="RND_mfp"/>
    <property type="match status" value="1"/>
</dbReference>
<dbReference type="RefSeq" id="WP_096005205.1">
    <property type="nucleotide sequence ID" value="NZ_NTMR01000016.1"/>
</dbReference>
<dbReference type="PANTHER" id="PTHR30469:SF18">
    <property type="entry name" value="RESISTANCE-NODULATION-CELL DIVISION (RND) EFFLUX MEMBRANE FUSION PROTEIN-RELATED"/>
    <property type="match status" value="1"/>
</dbReference>
<evidence type="ECO:0000256" key="3">
    <source>
        <dbReference type="SAM" id="Coils"/>
    </source>
</evidence>
<dbReference type="Gene3D" id="2.40.50.100">
    <property type="match status" value="1"/>
</dbReference>
<feature type="coiled-coil region" evidence="3">
    <location>
        <begin position="102"/>
        <end position="167"/>
    </location>
</feature>
<dbReference type="PANTHER" id="PTHR30469">
    <property type="entry name" value="MULTIDRUG RESISTANCE PROTEIN MDTA"/>
    <property type="match status" value="1"/>
</dbReference>
<dbReference type="GO" id="GO:1990281">
    <property type="term" value="C:efflux pump complex"/>
    <property type="evidence" value="ECO:0007669"/>
    <property type="project" value="TreeGrafter"/>
</dbReference>
<dbReference type="Pfam" id="PF25917">
    <property type="entry name" value="BSH_RND"/>
    <property type="match status" value="1"/>
</dbReference>
<comment type="similarity">
    <text evidence="1">Belongs to the membrane fusion protein (MFP) (TC 8.A.1) family.</text>
</comment>
<dbReference type="PROSITE" id="PS51257">
    <property type="entry name" value="PROKAR_LIPOPROTEIN"/>
    <property type="match status" value="1"/>
</dbReference>
<dbReference type="InterPro" id="IPR058625">
    <property type="entry name" value="MdtA-like_BSH"/>
</dbReference>
<accession>A0A2A3MG65</accession>
<dbReference type="Gene3D" id="2.40.30.170">
    <property type="match status" value="1"/>
</dbReference>
<organism evidence="5 6">
    <name type="scientific">Pseudomonas abyssi</name>
    <dbReference type="NCBI Taxonomy" id="170540"/>
    <lineage>
        <taxon>Bacteria</taxon>
        <taxon>Pseudomonadati</taxon>
        <taxon>Pseudomonadota</taxon>
        <taxon>Gammaproteobacteria</taxon>
        <taxon>Pseudomonadales</taxon>
        <taxon>Pseudomonadaceae</taxon>
        <taxon>Pseudomonas</taxon>
    </lineage>
</organism>
<dbReference type="SUPFAM" id="SSF111369">
    <property type="entry name" value="HlyD-like secretion proteins"/>
    <property type="match status" value="1"/>
</dbReference>
<keyword evidence="2 3" id="KW-0175">Coiled coil</keyword>
<dbReference type="GO" id="GO:0015562">
    <property type="term" value="F:efflux transmembrane transporter activity"/>
    <property type="evidence" value="ECO:0007669"/>
    <property type="project" value="TreeGrafter"/>
</dbReference>
<evidence type="ECO:0000256" key="2">
    <source>
        <dbReference type="ARBA" id="ARBA00023054"/>
    </source>
</evidence>
<comment type="caution">
    <text evidence="5">The sequence shown here is derived from an EMBL/GenBank/DDBJ whole genome shotgun (WGS) entry which is preliminary data.</text>
</comment>